<dbReference type="OrthoDB" id="3233033at2"/>
<protein>
    <submittedName>
        <fullName evidence="1">Uncharacterized protein</fullName>
    </submittedName>
</protein>
<dbReference type="GeneID" id="303203550"/>
<reference evidence="1 2" key="1">
    <citation type="submission" date="2014-03" db="EMBL/GenBank/DDBJ databases">
        <title>Genomics of Bifidobacteria.</title>
        <authorList>
            <person name="Ventura M."/>
            <person name="Milani C."/>
            <person name="Lugli G.A."/>
        </authorList>
    </citation>
    <scope>NUCLEOTIDE SEQUENCE [LARGE SCALE GENOMIC DNA]</scope>
    <source>
        <strain evidence="1 2">LMG 10736</strain>
    </source>
</reference>
<proteinExistence type="predicted"/>
<evidence type="ECO:0000313" key="2">
    <source>
        <dbReference type="Proteomes" id="UP000029093"/>
    </source>
</evidence>
<keyword evidence="2" id="KW-1185">Reference proteome</keyword>
<evidence type="ECO:0000313" key="1">
    <source>
        <dbReference type="EMBL" id="KFI48224.1"/>
    </source>
</evidence>
<dbReference type="EMBL" id="JGYQ01000007">
    <property type="protein sequence ID" value="KFI48224.1"/>
    <property type="molecule type" value="Genomic_DNA"/>
</dbReference>
<comment type="caution">
    <text evidence="1">The sequence shown here is derived from an EMBL/GenBank/DDBJ whole genome shotgun (WGS) entry which is preliminary data.</text>
</comment>
<organism evidence="1 2">
    <name type="scientific">Bifidobacterium boum</name>
    <dbReference type="NCBI Taxonomy" id="78343"/>
    <lineage>
        <taxon>Bacteria</taxon>
        <taxon>Bacillati</taxon>
        <taxon>Actinomycetota</taxon>
        <taxon>Actinomycetes</taxon>
        <taxon>Bifidobacteriales</taxon>
        <taxon>Bifidobacteriaceae</taxon>
        <taxon>Bifidobacterium</taxon>
    </lineage>
</organism>
<dbReference type="AlphaFoldDB" id="A0A086ZNX4"/>
<accession>A0A086ZNX4</accession>
<gene>
    <name evidence="1" type="ORF">BBOU_0354</name>
</gene>
<dbReference type="RefSeq" id="WP_033490637.1">
    <property type="nucleotide sequence ID" value="NZ_JGYQ01000007.1"/>
</dbReference>
<dbReference type="Proteomes" id="UP000029093">
    <property type="component" value="Unassembled WGS sequence"/>
</dbReference>
<name>A0A086ZNX4_9BIFI</name>
<sequence length="138" mass="15123">MATTINISIRLPKSDGTTDPAAGTLIFQPERHHFAGTDLILPKPFKIDLDKQGKATVKLENTDGRWVWKVAEMIGDTVQRIRYFELPAGSDTANYSDLSYVDGGSFAPLGQTSPLTELTDEDIDWISQFVAAGTHLAN</sequence>